<evidence type="ECO:0000256" key="5">
    <source>
        <dbReference type="ARBA" id="ARBA00023002"/>
    </source>
</evidence>
<dbReference type="Proteomes" id="UP001295423">
    <property type="component" value="Unassembled WGS sequence"/>
</dbReference>
<dbReference type="GO" id="GO:0071456">
    <property type="term" value="P:cellular response to hypoxia"/>
    <property type="evidence" value="ECO:0007669"/>
    <property type="project" value="TreeGrafter"/>
</dbReference>
<keyword evidence="6" id="KW-0408">Iron</keyword>
<dbReference type="AlphaFoldDB" id="A0AAD2FVD2"/>
<dbReference type="GO" id="GO:0008198">
    <property type="term" value="F:ferrous iron binding"/>
    <property type="evidence" value="ECO:0007669"/>
    <property type="project" value="TreeGrafter"/>
</dbReference>
<evidence type="ECO:0000256" key="2">
    <source>
        <dbReference type="ARBA" id="ARBA00022723"/>
    </source>
</evidence>
<evidence type="ECO:0000256" key="7">
    <source>
        <dbReference type="SAM" id="SignalP"/>
    </source>
</evidence>
<name>A0AAD2FVD2_9STRA</name>
<dbReference type="GO" id="GO:0031418">
    <property type="term" value="F:L-ascorbic acid binding"/>
    <property type="evidence" value="ECO:0007669"/>
    <property type="project" value="UniProtKB-KW"/>
</dbReference>
<evidence type="ECO:0000256" key="1">
    <source>
        <dbReference type="ARBA" id="ARBA00001961"/>
    </source>
</evidence>
<feature type="signal peptide" evidence="7">
    <location>
        <begin position="1"/>
        <end position="19"/>
    </location>
</feature>
<dbReference type="InterPro" id="IPR005123">
    <property type="entry name" value="Oxoglu/Fe-dep_dioxygenase_dom"/>
</dbReference>
<keyword evidence="2" id="KW-0479">Metal-binding</keyword>
<gene>
    <name evidence="9" type="ORF">CYCCA115_LOCUS14713</name>
</gene>
<reference evidence="9" key="1">
    <citation type="submission" date="2023-08" db="EMBL/GenBank/DDBJ databases">
        <authorList>
            <person name="Audoor S."/>
            <person name="Bilcke G."/>
        </authorList>
    </citation>
    <scope>NUCLEOTIDE SEQUENCE</scope>
</reference>
<dbReference type="PANTHER" id="PTHR12907">
    <property type="entry name" value="EGL NINE HOMOLOG-RELATED"/>
    <property type="match status" value="1"/>
</dbReference>
<comment type="caution">
    <text evidence="9">The sequence shown here is derived from an EMBL/GenBank/DDBJ whole genome shotgun (WGS) entry which is preliminary data.</text>
</comment>
<accession>A0AAD2FVD2</accession>
<evidence type="ECO:0000256" key="6">
    <source>
        <dbReference type="ARBA" id="ARBA00023004"/>
    </source>
</evidence>
<evidence type="ECO:0000256" key="3">
    <source>
        <dbReference type="ARBA" id="ARBA00022896"/>
    </source>
</evidence>
<evidence type="ECO:0000313" key="9">
    <source>
        <dbReference type="EMBL" id="CAJ1954118.1"/>
    </source>
</evidence>
<dbReference type="GO" id="GO:0031543">
    <property type="term" value="F:peptidyl-proline dioxygenase activity"/>
    <property type="evidence" value="ECO:0007669"/>
    <property type="project" value="TreeGrafter"/>
</dbReference>
<keyword evidence="3" id="KW-0847">Vitamin C</keyword>
<dbReference type="InterPro" id="IPR006620">
    <property type="entry name" value="Pro_4_hyd_alph"/>
</dbReference>
<feature type="domain" description="Fe2OG dioxygenase" evidence="8">
    <location>
        <begin position="266"/>
        <end position="390"/>
    </location>
</feature>
<dbReference type="Gene3D" id="2.60.120.620">
    <property type="entry name" value="q2cbj1_9rhob like domain"/>
    <property type="match status" value="1"/>
</dbReference>
<comment type="cofactor">
    <cofactor evidence="1">
        <name>L-ascorbate</name>
        <dbReference type="ChEBI" id="CHEBI:38290"/>
    </cofactor>
</comment>
<organism evidence="9 10">
    <name type="scientific">Cylindrotheca closterium</name>
    <dbReference type="NCBI Taxonomy" id="2856"/>
    <lineage>
        <taxon>Eukaryota</taxon>
        <taxon>Sar</taxon>
        <taxon>Stramenopiles</taxon>
        <taxon>Ochrophyta</taxon>
        <taxon>Bacillariophyta</taxon>
        <taxon>Bacillariophyceae</taxon>
        <taxon>Bacillariophycidae</taxon>
        <taxon>Bacillariales</taxon>
        <taxon>Bacillariaceae</taxon>
        <taxon>Cylindrotheca</taxon>
    </lineage>
</organism>
<keyword evidence="10" id="KW-1185">Reference proteome</keyword>
<dbReference type="PROSITE" id="PS51471">
    <property type="entry name" value="FE2OG_OXY"/>
    <property type="match status" value="1"/>
</dbReference>
<sequence length="398" mass="44959">MRVDSSLFSLAILAKPASGFSTVANTREVVFPLLKTRSKDRQLRNLKYAFQELVETTEFFVQNSPAQYHDSSCFVPAMGAKTELQFQQSSPTEFVLKVNTSENSDFGWICVKMFEQKQLFEDFVDTTCLTDAVSDHCYSLLPYPGFPASSAKLSNTAQLDGLFRGQPFCMDELRDNGFVVLDNGPKSTTSGHRLLDQYMNEDAKKHSSARTDSVHFLNRDEAKDCGFQEHYETLMGIASYLNDNMDMESSPHAPITPATKDNPLTIPNTIQLAEYAENDFYKPHSDNSLTSEVVSDAQNSDRVRSNFRHYTCILYCNDDWEEEDGGALRLYPNTRNLVHPDDAISDGYDFIDVIPKNGRLIIFDSCNIHSVEKVTHKTKKRRALTLWINRPNNSGVAS</sequence>
<protein>
    <recommendedName>
        <fullName evidence="8">Fe2OG dioxygenase domain-containing protein</fullName>
    </recommendedName>
</protein>
<evidence type="ECO:0000313" key="10">
    <source>
        <dbReference type="Proteomes" id="UP001295423"/>
    </source>
</evidence>
<keyword evidence="4" id="KW-0223">Dioxygenase</keyword>
<evidence type="ECO:0000256" key="4">
    <source>
        <dbReference type="ARBA" id="ARBA00022964"/>
    </source>
</evidence>
<proteinExistence type="predicted"/>
<dbReference type="SUPFAM" id="SSF51197">
    <property type="entry name" value="Clavaminate synthase-like"/>
    <property type="match status" value="1"/>
</dbReference>
<dbReference type="SMART" id="SM00702">
    <property type="entry name" value="P4Hc"/>
    <property type="match status" value="1"/>
</dbReference>
<keyword evidence="5" id="KW-0560">Oxidoreductase</keyword>
<dbReference type="Pfam" id="PF13640">
    <property type="entry name" value="2OG-FeII_Oxy_3"/>
    <property type="match status" value="1"/>
</dbReference>
<dbReference type="EMBL" id="CAKOGP040001858">
    <property type="protein sequence ID" value="CAJ1954118.1"/>
    <property type="molecule type" value="Genomic_DNA"/>
</dbReference>
<evidence type="ECO:0000259" key="8">
    <source>
        <dbReference type="PROSITE" id="PS51471"/>
    </source>
</evidence>
<dbReference type="PANTHER" id="PTHR12907:SF26">
    <property type="entry name" value="HIF PROLYL HYDROXYLASE, ISOFORM C"/>
    <property type="match status" value="1"/>
</dbReference>
<dbReference type="InterPro" id="IPR051559">
    <property type="entry name" value="HIF_prolyl_hydroxylases"/>
</dbReference>
<feature type="chain" id="PRO_5042174537" description="Fe2OG dioxygenase domain-containing protein" evidence="7">
    <location>
        <begin position="20"/>
        <end position="398"/>
    </location>
</feature>
<keyword evidence="7" id="KW-0732">Signal</keyword>
<dbReference type="InterPro" id="IPR044862">
    <property type="entry name" value="Pro_4_hyd_alph_FE2OG_OXY"/>
</dbReference>